<feature type="compositionally biased region" description="Pro residues" evidence="1">
    <location>
        <begin position="42"/>
        <end position="59"/>
    </location>
</feature>
<dbReference type="OrthoDB" id="3945418at2759"/>
<name>A0A166EFU7_9AGAM</name>
<dbReference type="AlphaFoldDB" id="A0A166EFU7"/>
<dbReference type="STRING" id="436010.A0A166EFU7"/>
<protein>
    <submittedName>
        <fullName evidence="2">Uncharacterized protein</fullName>
    </submittedName>
</protein>
<feature type="region of interest" description="Disordered" evidence="1">
    <location>
        <begin position="38"/>
        <end position="59"/>
    </location>
</feature>
<sequence>MTDPLSIPNITVLKNLPYLSAFNKKGLRLHGAVPSLLERIVPSPPPKRSAPSSPPGLAS</sequence>
<accession>A0A166EFU7</accession>
<evidence type="ECO:0000313" key="2">
    <source>
        <dbReference type="EMBL" id="KZP15723.1"/>
    </source>
</evidence>
<evidence type="ECO:0000313" key="3">
    <source>
        <dbReference type="Proteomes" id="UP000076532"/>
    </source>
</evidence>
<gene>
    <name evidence="2" type="ORF">FIBSPDRAFT_866903</name>
</gene>
<proteinExistence type="predicted"/>
<dbReference type="Proteomes" id="UP000076532">
    <property type="component" value="Unassembled WGS sequence"/>
</dbReference>
<organism evidence="2 3">
    <name type="scientific">Athelia psychrophila</name>
    <dbReference type="NCBI Taxonomy" id="1759441"/>
    <lineage>
        <taxon>Eukaryota</taxon>
        <taxon>Fungi</taxon>
        <taxon>Dikarya</taxon>
        <taxon>Basidiomycota</taxon>
        <taxon>Agaricomycotina</taxon>
        <taxon>Agaricomycetes</taxon>
        <taxon>Agaricomycetidae</taxon>
        <taxon>Atheliales</taxon>
        <taxon>Atheliaceae</taxon>
        <taxon>Athelia</taxon>
    </lineage>
</organism>
<keyword evidence="3" id="KW-1185">Reference proteome</keyword>
<evidence type="ECO:0000256" key="1">
    <source>
        <dbReference type="SAM" id="MobiDB-lite"/>
    </source>
</evidence>
<dbReference type="EMBL" id="KV417601">
    <property type="protein sequence ID" value="KZP15723.1"/>
    <property type="molecule type" value="Genomic_DNA"/>
</dbReference>
<reference evidence="2 3" key="1">
    <citation type="journal article" date="2016" name="Mol. Biol. Evol.">
        <title>Comparative Genomics of Early-Diverging Mushroom-Forming Fungi Provides Insights into the Origins of Lignocellulose Decay Capabilities.</title>
        <authorList>
            <person name="Nagy L.G."/>
            <person name="Riley R."/>
            <person name="Tritt A."/>
            <person name="Adam C."/>
            <person name="Daum C."/>
            <person name="Floudas D."/>
            <person name="Sun H."/>
            <person name="Yadav J.S."/>
            <person name="Pangilinan J."/>
            <person name="Larsson K.H."/>
            <person name="Matsuura K."/>
            <person name="Barry K."/>
            <person name="Labutti K."/>
            <person name="Kuo R."/>
            <person name="Ohm R.A."/>
            <person name="Bhattacharya S.S."/>
            <person name="Shirouzu T."/>
            <person name="Yoshinaga Y."/>
            <person name="Martin F.M."/>
            <person name="Grigoriev I.V."/>
            <person name="Hibbett D.S."/>
        </authorList>
    </citation>
    <scope>NUCLEOTIDE SEQUENCE [LARGE SCALE GENOMIC DNA]</scope>
    <source>
        <strain evidence="2 3">CBS 109695</strain>
    </source>
</reference>